<accession>A0AAD4ET46</accession>
<dbReference type="InterPro" id="IPR045312">
    <property type="entry name" value="PCBER-like"/>
</dbReference>
<evidence type="ECO:0000313" key="5">
    <source>
        <dbReference type="Proteomes" id="UP001197093"/>
    </source>
</evidence>
<proteinExistence type="predicted"/>
<gene>
    <name evidence="4" type="ORF">NEMBOFW57_009188</name>
</gene>
<dbReference type="PANTHER" id="PTHR47706:SF1">
    <property type="entry name" value="CIPA-LIKE, PUTATIVE (AFU_ORTHOLOGUE AFUA_1G12460)-RELATED"/>
    <property type="match status" value="1"/>
</dbReference>
<reference evidence="4" key="1">
    <citation type="submission" date="2023-02" db="EMBL/GenBank/DDBJ databases">
        <authorList>
            <person name="Palmer J.M."/>
        </authorList>
    </citation>
    <scope>NUCLEOTIDE SEQUENCE</scope>
    <source>
        <strain evidence="4">FW57</strain>
    </source>
</reference>
<dbReference type="Proteomes" id="UP001197093">
    <property type="component" value="Unassembled WGS sequence"/>
</dbReference>
<dbReference type="PANTHER" id="PTHR47706">
    <property type="entry name" value="NMRA-LIKE FAMILY PROTEIN"/>
    <property type="match status" value="1"/>
</dbReference>
<dbReference type="CDD" id="cd05259">
    <property type="entry name" value="PCBER_SDR_a"/>
    <property type="match status" value="1"/>
</dbReference>
<evidence type="ECO:0000313" key="4">
    <source>
        <dbReference type="EMBL" id="KAG7286870.1"/>
    </source>
</evidence>
<sequence length="305" mass="32730">MSSKITKVALAGATGNLGPAILEQLLVAGFQVTVLTRARTEGNAPSLPLPAAVRVAQVDYDSLDSLISVLRGQDAVVSTIASAALAKQLLLVEAAAKAGVRRFIPSEFGSNTLNPKSALLPVFADKVAVQKALQEKAAQPGGLTYTIVLNGPFLDWGIQVGFVLDVGRRHATLYDGGDGVFSTSTLLTVGRAVAGVLRKPEETKNRPVYVHDTATTLRALYEKGKKATPGEPWTDEVVRVDDELAKGWAELKKERPDPVKFAMKFIHAAIWGEGYGAHFERTDNELLGIKKLTEEEVQAIVSRYA</sequence>
<protein>
    <recommendedName>
        <fullName evidence="3">NmrA-like domain-containing protein</fullName>
    </recommendedName>
</protein>
<name>A0AAD4ET46_9PEZI</name>
<dbReference type="InterPro" id="IPR008030">
    <property type="entry name" value="NmrA-like"/>
</dbReference>
<evidence type="ECO:0000256" key="1">
    <source>
        <dbReference type="ARBA" id="ARBA00022857"/>
    </source>
</evidence>
<dbReference type="GO" id="GO:0016491">
    <property type="term" value="F:oxidoreductase activity"/>
    <property type="evidence" value="ECO:0007669"/>
    <property type="project" value="UniProtKB-KW"/>
</dbReference>
<evidence type="ECO:0000256" key="2">
    <source>
        <dbReference type="ARBA" id="ARBA00023002"/>
    </source>
</evidence>
<keyword evidence="5" id="KW-1185">Reference proteome</keyword>
<keyword evidence="1" id="KW-0521">NADP</keyword>
<dbReference type="Gene3D" id="3.40.50.720">
    <property type="entry name" value="NAD(P)-binding Rossmann-like Domain"/>
    <property type="match status" value="1"/>
</dbReference>
<feature type="domain" description="NmrA-like" evidence="3">
    <location>
        <begin position="7"/>
        <end position="149"/>
    </location>
</feature>
<keyword evidence="2" id="KW-0560">Oxidoreductase</keyword>
<dbReference type="AlphaFoldDB" id="A0AAD4ET46"/>
<dbReference type="InterPro" id="IPR051609">
    <property type="entry name" value="NmrA/Isoflavone_reductase-like"/>
</dbReference>
<evidence type="ECO:0000259" key="3">
    <source>
        <dbReference type="Pfam" id="PF05368"/>
    </source>
</evidence>
<dbReference type="EMBL" id="JAHCVI010000004">
    <property type="protein sequence ID" value="KAG7286870.1"/>
    <property type="molecule type" value="Genomic_DNA"/>
</dbReference>
<comment type="caution">
    <text evidence="4">The sequence shown here is derived from an EMBL/GenBank/DDBJ whole genome shotgun (WGS) entry which is preliminary data.</text>
</comment>
<organism evidence="4 5">
    <name type="scientific">Staphylotrichum longicolle</name>
    <dbReference type="NCBI Taxonomy" id="669026"/>
    <lineage>
        <taxon>Eukaryota</taxon>
        <taxon>Fungi</taxon>
        <taxon>Dikarya</taxon>
        <taxon>Ascomycota</taxon>
        <taxon>Pezizomycotina</taxon>
        <taxon>Sordariomycetes</taxon>
        <taxon>Sordariomycetidae</taxon>
        <taxon>Sordariales</taxon>
        <taxon>Chaetomiaceae</taxon>
        <taxon>Staphylotrichum</taxon>
    </lineage>
</organism>
<dbReference type="Pfam" id="PF05368">
    <property type="entry name" value="NmrA"/>
    <property type="match status" value="1"/>
</dbReference>
<dbReference type="InterPro" id="IPR036291">
    <property type="entry name" value="NAD(P)-bd_dom_sf"/>
</dbReference>
<dbReference type="SUPFAM" id="SSF51735">
    <property type="entry name" value="NAD(P)-binding Rossmann-fold domains"/>
    <property type="match status" value="1"/>
</dbReference>